<dbReference type="Gene3D" id="1.10.468.10">
    <property type="entry name" value="Photosynthetic Reaction Center, subunit C, domain 2"/>
    <property type="match status" value="2"/>
</dbReference>
<keyword evidence="4 9" id="KW-0602">Photosynthesis</keyword>
<dbReference type="Pfam" id="PF02276">
    <property type="entry name" value="CytoC_RC"/>
    <property type="match status" value="1"/>
</dbReference>
<keyword evidence="6 9" id="KW-0479">Metal-binding</keyword>
<dbReference type="NCBIfam" id="NF040706">
    <property type="entry name" value="photo_cyt_PufC"/>
    <property type="match status" value="1"/>
</dbReference>
<proteinExistence type="predicted"/>
<organism evidence="11 12">
    <name type="scientific">Congregibacter brevis</name>
    <dbReference type="NCBI Taxonomy" id="3081201"/>
    <lineage>
        <taxon>Bacteria</taxon>
        <taxon>Pseudomonadati</taxon>
        <taxon>Pseudomonadota</taxon>
        <taxon>Gammaproteobacteria</taxon>
        <taxon>Cellvibrionales</taxon>
        <taxon>Halieaceae</taxon>
        <taxon>Congregibacter</taxon>
    </lineage>
</organism>
<evidence type="ECO:0000256" key="6">
    <source>
        <dbReference type="ARBA" id="ARBA00022723"/>
    </source>
</evidence>
<dbReference type="Proteomes" id="UP001626549">
    <property type="component" value="Chromosome"/>
</dbReference>
<gene>
    <name evidence="11" type="primary">pufC</name>
    <name evidence="11" type="ORF">R0137_14525</name>
</gene>
<accession>A0ABZ0IEI8</accession>
<evidence type="ECO:0000256" key="3">
    <source>
        <dbReference type="ARBA" id="ARBA00022448"/>
    </source>
</evidence>
<keyword evidence="5 9" id="KW-0349">Heme</keyword>
<comment type="PTM">
    <text evidence="9">Binds 4 heme groups per subunit.</text>
</comment>
<sequence length="363" mass="39127">MKTSMRMLGVGILLTTVGLAGCEKPPVEVVQRGYRGTGMEQVISPGALDEMIAKNQAPEAAPAVPSTGPKAGDVYQNVQVLGDLSVGEFTRLMASITEWVSPEEGCLYCHGTDGFAADDKYTKKVARVMIAMTQRANETWGASHTAPTGVTCYTCHRGKNVPEYVWVTEAAPTMPGSFATAPTGQNVAGVVGNGYASLPYDPFTPYLESDADIRMAGDTALPTGNRKSIKQTEWTYSLMMHFSQSLGVNCTYCHNSRAFANWEQSPPTRVKAWHAIRMVRELNNKYVWETNEWLPEHRQGPSGDPQKIACNTCHQGAFKPLYGAPMLKDFPNLATQSAGSKQLISASESVESDMAGATGGGGE</sequence>
<dbReference type="CDD" id="cd09224">
    <property type="entry name" value="CytoC_RC"/>
    <property type="match status" value="1"/>
</dbReference>
<keyword evidence="12" id="KW-1185">Reference proteome</keyword>
<reference evidence="11 12" key="1">
    <citation type="submission" date="2023-10" db="EMBL/GenBank/DDBJ databases">
        <title>Two novel species belonging to the OM43/NOR5 clade.</title>
        <authorList>
            <person name="Park M."/>
        </authorList>
    </citation>
    <scope>NUCLEOTIDE SEQUENCE [LARGE SCALE GENOMIC DNA]</scope>
    <source>
        <strain evidence="11 12">IMCC45268</strain>
    </source>
</reference>
<keyword evidence="3 9" id="KW-0813">Transport</keyword>
<dbReference type="InterPro" id="IPR003158">
    <property type="entry name" value="Photosyn_RC_cyt_c-su"/>
</dbReference>
<dbReference type="SUPFAM" id="SSF48695">
    <property type="entry name" value="Multiheme cytochromes"/>
    <property type="match status" value="1"/>
</dbReference>
<evidence type="ECO:0000256" key="4">
    <source>
        <dbReference type="ARBA" id="ARBA00022531"/>
    </source>
</evidence>
<evidence type="ECO:0000256" key="2">
    <source>
        <dbReference type="ARBA" id="ARBA00015978"/>
    </source>
</evidence>
<dbReference type="PIRSF" id="PIRSF000017">
    <property type="entry name" value="RC_cytochrome"/>
    <property type="match status" value="1"/>
</dbReference>
<dbReference type="RefSeq" id="WP_407327129.1">
    <property type="nucleotide sequence ID" value="NZ_CP136865.1"/>
</dbReference>
<evidence type="ECO:0000313" key="12">
    <source>
        <dbReference type="Proteomes" id="UP001626549"/>
    </source>
</evidence>
<keyword evidence="8 9" id="KW-0408">Iron</keyword>
<evidence type="ECO:0000256" key="9">
    <source>
        <dbReference type="PIRNR" id="PIRNR000017"/>
    </source>
</evidence>
<dbReference type="InterPro" id="IPR023119">
    <property type="entry name" value="Multihaem_cyt_PRC_cyt_su-like"/>
</dbReference>
<evidence type="ECO:0000256" key="10">
    <source>
        <dbReference type="SAM" id="MobiDB-lite"/>
    </source>
</evidence>
<evidence type="ECO:0000313" key="11">
    <source>
        <dbReference type="EMBL" id="WOJ96451.1"/>
    </source>
</evidence>
<protein>
    <recommendedName>
        <fullName evidence="2 9">Photosynthetic reaction center cytochrome c subunit</fullName>
    </recommendedName>
</protein>
<evidence type="ECO:0000256" key="5">
    <source>
        <dbReference type="ARBA" id="ARBA00022617"/>
    </source>
</evidence>
<keyword evidence="9" id="KW-0674">Reaction center</keyword>
<evidence type="ECO:0000256" key="7">
    <source>
        <dbReference type="ARBA" id="ARBA00022982"/>
    </source>
</evidence>
<evidence type="ECO:0000256" key="8">
    <source>
        <dbReference type="ARBA" id="ARBA00023004"/>
    </source>
</evidence>
<dbReference type="InterPro" id="IPR036280">
    <property type="entry name" value="Multihaem_cyt_sf"/>
</dbReference>
<evidence type="ECO:0000256" key="1">
    <source>
        <dbReference type="ARBA" id="ARBA00003196"/>
    </source>
</evidence>
<feature type="region of interest" description="Disordered" evidence="10">
    <location>
        <begin position="344"/>
        <end position="363"/>
    </location>
</feature>
<name>A0ABZ0IEI8_9GAMM</name>
<dbReference type="EMBL" id="CP136865">
    <property type="protein sequence ID" value="WOJ96451.1"/>
    <property type="molecule type" value="Genomic_DNA"/>
</dbReference>
<keyword evidence="7 9" id="KW-0249">Electron transport</keyword>
<comment type="function">
    <text evidence="1 9">The reaction center of purple bacteria contains a tightly bound cytochrome molecule which re-reduces the photo oxidized primary electron donor.</text>
</comment>